<dbReference type="InterPro" id="IPR004821">
    <property type="entry name" value="Cyt_trans-like"/>
</dbReference>
<dbReference type="RefSeq" id="WP_221023314.1">
    <property type="nucleotide sequence ID" value="NZ_JAIEZQ010000001.1"/>
</dbReference>
<dbReference type="PANTHER" id="PTHR22604">
    <property type="entry name" value="OXIDOREDUCTASES"/>
    <property type="match status" value="1"/>
</dbReference>
<keyword evidence="8" id="KW-1185">Reference proteome</keyword>
<organism evidence="7 8">
    <name type="scientific">Nocardioides jiangsuensis</name>
    <dbReference type="NCBI Taxonomy" id="2866161"/>
    <lineage>
        <taxon>Bacteria</taxon>
        <taxon>Bacillati</taxon>
        <taxon>Actinomycetota</taxon>
        <taxon>Actinomycetes</taxon>
        <taxon>Propionibacteriales</taxon>
        <taxon>Nocardioidaceae</taxon>
        <taxon>Nocardioides</taxon>
    </lineage>
</organism>
<feature type="domain" description="Gfo/Idh/MocA-like oxidoreductase N-terminal" evidence="4">
    <location>
        <begin position="130"/>
        <end position="244"/>
    </location>
</feature>
<name>A0ABS7RFI5_9ACTN</name>
<evidence type="ECO:0000313" key="7">
    <source>
        <dbReference type="EMBL" id="MBY9073526.1"/>
    </source>
</evidence>
<evidence type="ECO:0000256" key="3">
    <source>
        <dbReference type="SAM" id="MobiDB-lite"/>
    </source>
</evidence>
<evidence type="ECO:0000259" key="4">
    <source>
        <dbReference type="Pfam" id="PF01408"/>
    </source>
</evidence>
<dbReference type="Proteomes" id="UP000754710">
    <property type="component" value="Unassembled WGS sequence"/>
</dbReference>
<dbReference type="Gene3D" id="3.30.360.10">
    <property type="entry name" value="Dihydrodipicolinate Reductase, domain 2"/>
    <property type="match status" value="1"/>
</dbReference>
<feature type="domain" description="GFO/IDH/MocA-like oxidoreductase" evidence="6">
    <location>
        <begin position="255"/>
        <end position="368"/>
    </location>
</feature>
<dbReference type="InterPro" id="IPR014729">
    <property type="entry name" value="Rossmann-like_a/b/a_fold"/>
</dbReference>
<dbReference type="InterPro" id="IPR000683">
    <property type="entry name" value="Gfo/Idh/MocA-like_OxRdtase_N"/>
</dbReference>
<evidence type="ECO:0000256" key="2">
    <source>
        <dbReference type="ARBA" id="ARBA00023002"/>
    </source>
</evidence>
<dbReference type="InterPro" id="IPR036291">
    <property type="entry name" value="NAD(P)-bd_dom_sf"/>
</dbReference>
<reference evidence="7 8" key="1">
    <citation type="submission" date="2021-08" db="EMBL/GenBank/DDBJ databases">
        <title>Nocardioides bacterium WL0053 sp. nov., isolated from the sediment.</title>
        <authorList>
            <person name="Wang L."/>
            <person name="Zhang D."/>
            <person name="Zhang A."/>
        </authorList>
    </citation>
    <scope>NUCLEOTIDE SEQUENCE [LARGE SCALE GENOMIC DNA]</scope>
    <source>
        <strain evidence="7 8">WL0053</strain>
    </source>
</reference>
<dbReference type="Pfam" id="PF22725">
    <property type="entry name" value="GFO_IDH_MocA_C3"/>
    <property type="match status" value="1"/>
</dbReference>
<dbReference type="InterPro" id="IPR055170">
    <property type="entry name" value="GFO_IDH_MocA-like_dom"/>
</dbReference>
<protein>
    <submittedName>
        <fullName evidence="7">Gfo/Idh/MocA family oxidoreductase</fullName>
    </submittedName>
</protein>
<dbReference type="PANTHER" id="PTHR22604:SF105">
    <property type="entry name" value="TRANS-1,2-DIHYDROBENZENE-1,2-DIOL DEHYDROGENASE"/>
    <property type="match status" value="1"/>
</dbReference>
<dbReference type="Gene3D" id="3.40.50.720">
    <property type="entry name" value="NAD(P)-binding Rossmann-like Domain"/>
    <property type="match status" value="1"/>
</dbReference>
<evidence type="ECO:0000256" key="1">
    <source>
        <dbReference type="ARBA" id="ARBA00010928"/>
    </source>
</evidence>
<sequence>MRVITYGTFDLFHEGHVRLLERAKELGDHLIVGVTTENYDHTRGKLNVRQSLMQRIKNVQDCGLADEILIEEYEGQKISDIQRYDVDIFAIGSDWRGKFDYLADYCEVVYLERTAGVSSTLLRNEASGILKFGVVGAGRIANRFVPECVFVSGVEVAGVYSRTPARAQEFMDRHELQFSAATYDELLGRVDAVYIASPHETHFDYAREAIERGVHVLCEKPMTLAQHETETLYSLARSRRVVLLEGIKTAFVPGFQRMVAVARSGSIGEVRTVDATFTKLVADDVREVHGPAGGSLAELASYPLLAITKLLGSHPLDVTTFSYRPPGTEVDLFSKIDLLYPHAVATAKVGLGVKAEGDLVVGGTQGYLYVPAPWWKTEYFEARFEDQGRNRKYHCKFDGDGLRYEVAEFVSMVNNARLESFKLRPHESVEIAGLIEVARSCSRRFGIDGRSGQRPGAARPLRPAPPVTADDLPGPRTRVTAAAQDRALG</sequence>
<evidence type="ECO:0000259" key="5">
    <source>
        <dbReference type="Pfam" id="PF01467"/>
    </source>
</evidence>
<proteinExistence type="inferred from homology"/>
<dbReference type="SUPFAM" id="SSF55347">
    <property type="entry name" value="Glyceraldehyde-3-phosphate dehydrogenase-like, C-terminal domain"/>
    <property type="match status" value="1"/>
</dbReference>
<dbReference type="Gene3D" id="3.40.50.620">
    <property type="entry name" value="HUPs"/>
    <property type="match status" value="1"/>
</dbReference>
<dbReference type="SUPFAM" id="SSF52374">
    <property type="entry name" value="Nucleotidylyl transferase"/>
    <property type="match status" value="1"/>
</dbReference>
<dbReference type="SUPFAM" id="SSF51735">
    <property type="entry name" value="NAD(P)-binding Rossmann-fold domains"/>
    <property type="match status" value="1"/>
</dbReference>
<gene>
    <name evidence="7" type="ORF">K1X13_01705</name>
</gene>
<comment type="caution">
    <text evidence="7">The sequence shown here is derived from an EMBL/GenBank/DDBJ whole genome shotgun (WGS) entry which is preliminary data.</text>
</comment>
<dbReference type="Pfam" id="PF01408">
    <property type="entry name" value="GFO_IDH_MocA"/>
    <property type="match status" value="1"/>
</dbReference>
<evidence type="ECO:0000313" key="8">
    <source>
        <dbReference type="Proteomes" id="UP000754710"/>
    </source>
</evidence>
<comment type="similarity">
    <text evidence="1">Belongs to the Gfo/Idh/MocA family.</text>
</comment>
<accession>A0ABS7RFI5</accession>
<dbReference type="InterPro" id="IPR050984">
    <property type="entry name" value="Gfo/Idh/MocA_domain"/>
</dbReference>
<dbReference type="Pfam" id="PF01467">
    <property type="entry name" value="CTP_transf_like"/>
    <property type="match status" value="1"/>
</dbReference>
<feature type="domain" description="Cytidyltransferase-like" evidence="5">
    <location>
        <begin position="4"/>
        <end position="124"/>
    </location>
</feature>
<feature type="region of interest" description="Disordered" evidence="3">
    <location>
        <begin position="447"/>
        <end position="489"/>
    </location>
</feature>
<evidence type="ECO:0000259" key="6">
    <source>
        <dbReference type="Pfam" id="PF22725"/>
    </source>
</evidence>
<dbReference type="EMBL" id="JAIEZQ010000001">
    <property type="protein sequence ID" value="MBY9073526.1"/>
    <property type="molecule type" value="Genomic_DNA"/>
</dbReference>
<keyword evidence="2" id="KW-0560">Oxidoreductase</keyword>
<dbReference type="NCBIfam" id="TIGR00125">
    <property type="entry name" value="cyt_tran_rel"/>
    <property type="match status" value="1"/>
</dbReference>